<dbReference type="RefSeq" id="WP_252749812.1">
    <property type="nucleotide sequence ID" value="NZ_CP097116.1"/>
</dbReference>
<keyword evidence="2" id="KW-0489">Methyltransferase</keyword>
<dbReference type="InterPro" id="IPR029064">
    <property type="entry name" value="Ribosomal_eL30-like_sf"/>
</dbReference>
<dbReference type="SMART" id="SM00967">
    <property type="entry name" value="SpoU_sub_bind"/>
    <property type="match status" value="1"/>
</dbReference>
<gene>
    <name evidence="5" type="primary">rlmB</name>
    <name evidence="5" type="ORF">M3M35_06350</name>
</gene>
<dbReference type="Pfam" id="PF08032">
    <property type="entry name" value="SpoU_sub_bind"/>
    <property type="match status" value="1"/>
</dbReference>
<dbReference type="InterPro" id="IPR029026">
    <property type="entry name" value="tRNA_m1G_MTases_N"/>
</dbReference>
<dbReference type="PANTHER" id="PTHR46429:SF1">
    <property type="entry name" value="23S RRNA (GUANOSINE-2'-O-)-METHYLTRANSFERASE RLMB"/>
    <property type="match status" value="1"/>
</dbReference>
<dbReference type="InterPro" id="IPR013123">
    <property type="entry name" value="SpoU_subst-bd"/>
</dbReference>
<dbReference type="InterPro" id="IPR004441">
    <property type="entry name" value="rRNA_MeTrfase_TrmH"/>
</dbReference>
<feature type="domain" description="RNA 2-O ribose methyltransferase substrate binding" evidence="4">
    <location>
        <begin position="9"/>
        <end position="87"/>
    </location>
</feature>
<dbReference type="PANTHER" id="PTHR46429">
    <property type="entry name" value="23S RRNA (GUANOSINE-2'-O-)-METHYLTRANSFERASE RLMB"/>
    <property type="match status" value="1"/>
</dbReference>
<accession>A0ABY5BNU0</accession>
<dbReference type="EMBL" id="CP097116">
    <property type="protein sequence ID" value="USS84910.1"/>
    <property type="molecule type" value="Genomic_DNA"/>
</dbReference>
<evidence type="ECO:0000259" key="4">
    <source>
        <dbReference type="SMART" id="SM00967"/>
    </source>
</evidence>
<evidence type="ECO:0000313" key="5">
    <source>
        <dbReference type="EMBL" id="USS84910.1"/>
    </source>
</evidence>
<comment type="similarity">
    <text evidence="1">Belongs to the class IV-like SAM-binding methyltransferase superfamily. RNA methyltransferase TrmH family.</text>
</comment>
<dbReference type="InterPro" id="IPR029028">
    <property type="entry name" value="Alpha/beta_knot_MTases"/>
</dbReference>
<dbReference type="NCBIfam" id="TIGR00186">
    <property type="entry name" value="rRNA_methyl_3"/>
    <property type="match status" value="1"/>
</dbReference>
<dbReference type="Pfam" id="PF00588">
    <property type="entry name" value="SpoU_methylase"/>
    <property type="match status" value="1"/>
</dbReference>
<dbReference type="Gene3D" id="3.40.1280.10">
    <property type="match status" value="1"/>
</dbReference>
<sequence>MPSKETSDFIIGRHPAVAALRNPAQTINKVFLQTGINRNDQTIQTIVRLAKGRQLVLANAPKAKLDLMADHQNHQGVVVACAAFQYASIDDLFANADQHEEPPFLVMLDNVADPHNLGSILRTADAAGVHGVIIPKRRSVGLTATVAKTAAGAMERVPVARVTNLVNTVRELKDRGMWVFGTEMHGTDYRRWDAHGPVTLVIGSEGKGIAPLLKQNMDELLTIPMIGEIQSLNASVAAGLLMYQGFNSRHPLQ</sequence>
<name>A0ABY5BNU0_9LACO</name>
<evidence type="ECO:0000256" key="3">
    <source>
        <dbReference type="ARBA" id="ARBA00022679"/>
    </source>
</evidence>
<dbReference type="CDD" id="cd18103">
    <property type="entry name" value="SpoU-like_RlmB"/>
    <property type="match status" value="1"/>
</dbReference>
<dbReference type="Gene3D" id="3.30.1330.30">
    <property type="match status" value="1"/>
</dbReference>
<dbReference type="Proteomes" id="UP001056707">
    <property type="component" value="Chromosome"/>
</dbReference>
<proteinExistence type="inferred from homology"/>
<keyword evidence="6" id="KW-1185">Reference proteome</keyword>
<keyword evidence="3" id="KW-0808">Transferase</keyword>
<reference evidence="5" key="1">
    <citation type="submission" date="2022-05" db="EMBL/GenBank/DDBJ databases">
        <authorList>
            <person name="Oliphant S.A."/>
            <person name="Watson-Haigh N.S."/>
            <person name="Sumby K.M."/>
            <person name="Gardner J.M."/>
            <person name="Jiranek V."/>
        </authorList>
    </citation>
    <scope>NUCLEOTIDE SEQUENCE</scope>
    <source>
        <strain evidence="5">KI16_H9</strain>
    </source>
</reference>
<protein>
    <submittedName>
        <fullName evidence="5">23S rRNA (Guanosine(2251)-2'-O)-methyltransferase RlmB</fullName>
    </submittedName>
</protein>
<evidence type="ECO:0000256" key="1">
    <source>
        <dbReference type="ARBA" id="ARBA00007228"/>
    </source>
</evidence>
<evidence type="ECO:0000256" key="2">
    <source>
        <dbReference type="ARBA" id="ARBA00022603"/>
    </source>
</evidence>
<dbReference type="InterPro" id="IPR001537">
    <property type="entry name" value="SpoU_MeTrfase"/>
</dbReference>
<dbReference type="SUPFAM" id="SSF75217">
    <property type="entry name" value="alpha/beta knot"/>
    <property type="match status" value="1"/>
</dbReference>
<organism evidence="5 6">
    <name type="scientific">Fructilactobacillus myrtifloralis</name>
    <dbReference type="NCBI Taxonomy" id="2940301"/>
    <lineage>
        <taxon>Bacteria</taxon>
        <taxon>Bacillati</taxon>
        <taxon>Bacillota</taxon>
        <taxon>Bacilli</taxon>
        <taxon>Lactobacillales</taxon>
        <taxon>Lactobacillaceae</taxon>
        <taxon>Fructilactobacillus</taxon>
    </lineage>
</organism>
<dbReference type="SUPFAM" id="SSF55315">
    <property type="entry name" value="L30e-like"/>
    <property type="match status" value="1"/>
</dbReference>
<evidence type="ECO:0000313" key="6">
    <source>
        <dbReference type="Proteomes" id="UP001056707"/>
    </source>
</evidence>